<dbReference type="InterPro" id="IPR005669">
    <property type="entry name" value="Thiosulph/SO4-bd"/>
</dbReference>
<reference evidence="8 10" key="2">
    <citation type="submission" date="2019-05" db="EMBL/GenBank/DDBJ databases">
        <title>Pasteurellaceae isolates from reptiles.</title>
        <authorList>
            <person name="Bojesen A.M."/>
            <person name="Lund E."/>
        </authorList>
    </citation>
    <scope>NUCLEOTIDE SEQUENCE [LARGE SCALE GENOMIC DNA]</scope>
    <source>
        <strain evidence="8 10">ELNT2x</strain>
    </source>
</reference>
<dbReference type="Gene3D" id="3.40.190.10">
    <property type="entry name" value="Periplasmic binding protein-like II"/>
    <property type="match status" value="2"/>
</dbReference>
<proteinExistence type="inferred from homology"/>
<comment type="subcellular location">
    <subcellularLocation>
        <location evidence="1">Periplasm</location>
    </subcellularLocation>
</comment>
<feature type="chain" id="PRO_5020383781" evidence="6">
    <location>
        <begin position="25"/>
        <end position="333"/>
    </location>
</feature>
<dbReference type="Pfam" id="PF13531">
    <property type="entry name" value="SBP_bac_11"/>
    <property type="match status" value="1"/>
</dbReference>
<dbReference type="Proteomes" id="UP000305526">
    <property type="component" value="Unassembled WGS sequence"/>
</dbReference>
<evidence type="ECO:0000256" key="3">
    <source>
        <dbReference type="ARBA" id="ARBA00022448"/>
    </source>
</evidence>
<dbReference type="GO" id="GO:1902358">
    <property type="term" value="P:sulfate transmembrane transport"/>
    <property type="evidence" value="ECO:0007669"/>
    <property type="project" value="InterPro"/>
</dbReference>
<sequence length="333" mass="37268">MKKSAKTTKWRILLASLISFSAVADDSILVVSYDVIRDYYKQYNPLYIQAYQQQHQARLNIAQSFGGASKQAIAVRNGLPADVVTLNQQNDVDLLAESGLVAPDWQQRYPNQAIPFSSVTVFLVRKGNPKQIHDWNDLAQQGVSVIFANPKTSGNGRYAYLSALGYAKQQYHTETQVHDFMRKLLKNIPIFDAGARAASITFTQRQIGDVLVTPENEAGLAAHALGADQFEVVYPSYSASVDVFVAEVTKNTTRHKNSQTAQDFIASLWQDTAQRVAAENYFRPSNPTILSEYQVRFPSVKTFNINQVFGDWATINQQHFADGALFDQLYLSQ</sequence>
<accession>A0A4R3Y427</accession>
<dbReference type="PANTHER" id="PTHR30368">
    <property type="entry name" value="SULFATE-BINDING PROTEIN"/>
    <property type="match status" value="1"/>
</dbReference>
<evidence type="ECO:0000256" key="4">
    <source>
        <dbReference type="ARBA" id="ARBA00022729"/>
    </source>
</evidence>
<keyword evidence="5" id="KW-0574">Periplasm</keyword>
<evidence type="ECO:0000313" key="8">
    <source>
        <dbReference type="EMBL" id="TNG88749.1"/>
    </source>
</evidence>
<comment type="caution">
    <text evidence="7">The sequence shown here is derived from an EMBL/GenBank/DDBJ whole genome shotgun (WGS) entry which is preliminary data.</text>
</comment>
<evidence type="ECO:0000313" key="10">
    <source>
        <dbReference type="Proteomes" id="UP000305526"/>
    </source>
</evidence>
<dbReference type="GO" id="GO:0042597">
    <property type="term" value="C:periplasmic space"/>
    <property type="evidence" value="ECO:0007669"/>
    <property type="project" value="UniProtKB-SubCell"/>
</dbReference>
<feature type="signal peptide" evidence="6">
    <location>
        <begin position="1"/>
        <end position="24"/>
    </location>
</feature>
<reference evidence="7 9" key="1">
    <citation type="submission" date="2019-03" db="EMBL/GenBank/DDBJ databases">
        <title>Genomic Encyclopedia of Type Strains, Phase IV (KMG-IV): sequencing the most valuable type-strain genomes for metagenomic binning, comparative biology and taxonomic classification.</title>
        <authorList>
            <person name="Goeker M."/>
        </authorList>
    </citation>
    <scope>NUCLEOTIDE SEQUENCE [LARGE SCALE GENOMIC DNA]</scope>
    <source>
        <strain evidence="7 9">DSM 28140</strain>
    </source>
</reference>
<evidence type="ECO:0000256" key="6">
    <source>
        <dbReference type="SAM" id="SignalP"/>
    </source>
</evidence>
<dbReference type="RefSeq" id="WP_132966994.1">
    <property type="nucleotide sequence ID" value="NZ_LEKL01000029.1"/>
</dbReference>
<dbReference type="NCBIfam" id="TIGR00971">
    <property type="entry name" value="3a0106s03"/>
    <property type="match status" value="1"/>
</dbReference>
<evidence type="ECO:0000256" key="5">
    <source>
        <dbReference type="ARBA" id="ARBA00022764"/>
    </source>
</evidence>
<dbReference type="Proteomes" id="UP000294619">
    <property type="component" value="Unassembled WGS sequence"/>
</dbReference>
<keyword evidence="4 6" id="KW-0732">Signal</keyword>
<evidence type="ECO:0000313" key="7">
    <source>
        <dbReference type="EMBL" id="TCV86490.1"/>
    </source>
</evidence>
<keyword evidence="10" id="KW-1185">Reference proteome</keyword>
<dbReference type="GO" id="GO:0140104">
    <property type="term" value="F:molecular carrier activity"/>
    <property type="evidence" value="ECO:0007669"/>
    <property type="project" value="InterPro"/>
</dbReference>
<name>A0A4R3Y427_9PAST</name>
<dbReference type="EMBL" id="VDGV01000110">
    <property type="protein sequence ID" value="TNG88749.1"/>
    <property type="molecule type" value="Genomic_DNA"/>
</dbReference>
<protein>
    <submittedName>
        <fullName evidence="8">Sulfate ABC transporter substrate-binding protein</fullName>
    </submittedName>
    <submittedName>
        <fullName evidence="7">Sulfate transport system substrate-binding protein</fullName>
    </submittedName>
</protein>
<comment type="similarity">
    <text evidence="2">Belongs to the prokaryotic sulfate-binding protein family.</text>
</comment>
<keyword evidence="3" id="KW-0813">Transport</keyword>
<evidence type="ECO:0000256" key="2">
    <source>
        <dbReference type="ARBA" id="ARBA00006099"/>
    </source>
</evidence>
<evidence type="ECO:0000256" key="1">
    <source>
        <dbReference type="ARBA" id="ARBA00004418"/>
    </source>
</evidence>
<dbReference type="SUPFAM" id="SSF53850">
    <property type="entry name" value="Periplasmic binding protein-like II"/>
    <property type="match status" value="1"/>
</dbReference>
<dbReference type="NCBIfam" id="NF008022">
    <property type="entry name" value="PRK10752.1"/>
    <property type="match status" value="1"/>
</dbReference>
<dbReference type="EMBL" id="SMCP01000006">
    <property type="protein sequence ID" value="TCV86490.1"/>
    <property type="molecule type" value="Genomic_DNA"/>
</dbReference>
<gene>
    <name evidence="7" type="ORF">EDC16_10639</name>
    <name evidence="8" type="ORF">FHQ21_10810</name>
</gene>
<dbReference type="AlphaFoldDB" id="A0A4R3Y427"/>
<evidence type="ECO:0000313" key="9">
    <source>
        <dbReference type="Proteomes" id="UP000294619"/>
    </source>
</evidence>
<dbReference type="PANTHER" id="PTHR30368:SF2">
    <property type="entry name" value="SULFATE-BINDING PROTEIN"/>
    <property type="match status" value="1"/>
</dbReference>
<organism evidence="7 9">
    <name type="scientific">Testudinibacter aquarius</name>
    <dbReference type="NCBI Taxonomy" id="1524974"/>
    <lineage>
        <taxon>Bacteria</taxon>
        <taxon>Pseudomonadati</taxon>
        <taxon>Pseudomonadota</taxon>
        <taxon>Gammaproteobacteria</taxon>
        <taxon>Pasteurellales</taxon>
        <taxon>Pasteurellaceae</taxon>
        <taxon>Testudinibacter</taxon>
    </lineage>
</organism>